<dbReference type="Gene3D" id="1.10.10.10">
    <property type="entry name" value="Winged helix-like DNA-binding domain superfamily/Winged helix DNA-binding domain"/>
    <property type="match status" value="1"/>
</dbReference>
<dbReference type="CDD" id="cd02440">
    <property type="entry name" value="AdoMet_MTases"/>
    <property type="match status" value="1"/>
</dbReference>
<evidence type="ECO:0000259" key="1">
    <source>
        <dbReference type="Pfam" id="PF08241"/>
    </source>
</evidence>
<feature type="domain" description="Methyltransferase type 11" evidence="1">
    <location>
        <begin position="177"/>
        <end position="274"/>
    </location>
</feature>
<reference evidence="3" key="1">
    <citation type="journal article" date="2019" name="Int. J. Syst. Evol. Microbiol.">
        <title>The Global Catalogue of Microorganisms (GCM) 10K type strain sequencing project: providing services to taxonomists for standard genome sequencing and annotation.</title>
        <authorList>
            <consortium name="The Broad Institute Genomics Platform"/>
            <consortium name="The Broad Institute Genome Sequencing Center for Infectious Disease"/>
            <person name="Wu L."/>
            <person name="Ma J."/>
        </authorList>
    </citation>
    <scope>NUCLEOTIDE SEQUENCE [LARGE SCALE GENOMIC DNA]</scope>
    <source>
        <strain evidence="3">JCM 9687</strain>
    </source>
</reference>
<dbReference type="SUPFAM" id="SSF46785">
    <property type="entry name" value="Winged helix' DNA-binding domain"/>
    <property type="match status" value="1"/>
</dbReference>
<dbReference type="InterPro" id="IPR029063">
    <property type="entry name" value="SAM-dependent_MTases_sf"/>
</dbReference>
<dbReference type="Proteomes" id="UP001500483">
    <property type="component" value="Unassembled WGS sequence"/>
</dbReference>
<dbReference type="InterPro" id="IPR036390">
    <property type="entry name" value="WH_DNA-bd_sf"/>
</dbReference>
<evidence type="ECO:0000313" key="2">
    <source>
        <dbReference type="EMBL" id="GAA3358581.1"/>
    </source>
</evidence>
<dbReference type="EMBL" id="BAAAYK010000038">
    <property type="protein sequence ID" value="GAA3358581.1"/>
    <property type="molecule type" value="Genomic_DNA"/>
</dbReference>
<comment type="caution">
    <text evidence="2">The sequence shown here is derived from an EMBL/GenBank/DDBJ whole genome shotgun (WGS) entry which is preliminary data.</text>
</comment>
<proteinExistence type="predicted"/>
<dbReference type="SUPFAM" id="SSF53335">
    <property type="entry name" value="S-adenosyl-L-methionine-dependent methyltransferases"/>
    <property type="match status" value="1"/>
</dbReference>
<evidence type="ECO:0000313" key="3">
    <source>
        <dbReference type="Proteomes" id="UP001500483"/>
    </source>
</evidence>
<dbReference type="InterPro" id="IPR013216">
    <property type="entry name" value="Methyltransf_11"/>
</dbReference>
<accession>A0ABP6RPL2</accession>
<dbReference type="Gene3D" id="3.40.50.150">
    <property type="entry name" value="Vaccinia Virus protein VP39"/>
    <property type="match status" value="1"/>
</dbReference>
<gene>
    <name evidence="2" type="ORF">GCM10020366_31210</name>
</gene>
<keyword evidence="3" id="KW-1185">Reference proteome</keyword>
<organism evidence="2 3">
    <name type="scientific">Saccharopolyspora gregorii</name>
    <dbReference type="NCBI Taxonomy" id="33914"/>
    <lineage>
        <taxon>Bacteria</taxon>
        <taxon>Bacillati</taxon>
        <taxon>Actinomycetota</taxon>
        <taxon>Actinomycetes</taxon>
        <taxon>Pseudonocardiales</taxon>
        <taxon>Pseudonocardiaceae</taxon>
        <taxon>Saccharopolyspora</taxon>
    </lineage>
</organism>
<dbReference type="Pfam" id="PF08241">
    <property type="entry name" value="Methyltransf_11"/>
    <property type="match status" value="1"/>
</dbReference>
<sequence length="340" mass="35952">MHDSGASGLDGLQSALAARATVQGWAEGLELFELFRAAHRAGWLDRLRDGTTAARLAEATGTPAEQTEDVLAALTSAGVVQHQDDAFRLTPAFDALLAGASGVDVPTVLDAADLARDRVAGAVLPAERQHDLDGEQALRLARGWGVRPEDGARQLYQVLYQALPDYQDRLARGGPLLDVGSGVGGALLTTLALHDGLRAVGVEVVPAVAAELTARAADAGVADRLDVRVTDARELPDADAFEVCYWAQAFFPAEARAGTLAAIRRALRPGGLLLVQELFPAQDDPGTRGALDRLFHRRQRVAFGVSAEDLATEGTAAGFDEPQIVASPLGRLVLLRRPRD</sequence>
<protein>
    <recommendedName>
        <fullName evidence="1">Methyltransferase type 11 domain-containing protein</fullName>
    </recommendedName>
</protein>
<dbReference type="InterPro" id="IPR036388">
    <property type="entry name" value="WH-like_DNA-bd_sf"/>
</dbReference>
<name>A0ABP6RPL2_9PSEU</name>
<dbReference type="RefSeq" id="WP_258349242.1">
    <property type="nucleotide sequence ID" value="NZ_BAAAYK010000038.1"/>
</dbReference>